<dbReference type="AlphaFoldDB" id="A0A670JAE8"/>
<evidence type="ECO:0000313" key="12">
    <source>
        <dbReference type="Ensembl" id="ENSPMRP00000020177.1"/>
    </source>
</evidence>
<keyword evidence="7 10" id="KW-0472">Membrane</keyword>
<protein>
    <recommendedName>
        <fullName evidence="11">G-protein coupled receptors family 1 profile domain-containing protein</fullName>
    </recommendedName>
</protein>
<keyword evidence="6" id="KW-0297">G-protein coupled receptor</keyword>
<evidence type="ECO:0000256" key="9">
    <source>
        <dbReference type="ARBA" id="ARBA00023224"/>
    </source>
</evidence>
<dbReference type="GO" id="GO:0004930">
    <property type="term" value="F:G protein-coupled receptor activity"/>
    <property type="evidence" value="ECO:0007669"/>
    <property type="project" value="UniProtKB-KW"/>
</dbReference>
<evidence type="ECO:0000256" key="7">
    <source>
        <dbReference type="ARBA" id="ARBA00023136"/>
    </source>
</evidence>
<evidence type="ECO:0000256" key="2">
    <source>
        <dbReference type="ARBA" id="ARBA00022475"/>
    </source>
</evidence>
<organism evidence="12 13">
    <name type="scientific">Podarcis muralis</name>
    <name type="common">Wall lizard</name>
    <name type="synonym">Lacerta muralis</name>
    <dbReference type="NCBI Taxonomy" id="64176"/>
    <lineage>
        <taxon>Eukaryota</taxon>
        <taxon>Metazoa</taxon>
        <taxon>Chordata</taxon>
        <taxon>Craniata</taxon>
        <taxon>Vertebrata</taxon>
        <taxon>Euteleostomi</taxon>
        <taxon>Lepidosauria</taxon>
        <taxon>Squamata</taxon>
        <taxon>Bifurcata</taxon>
        <taxon>Unidentata</taxon>
        <taxon>Episquamata</taxon>
        <taxon>Laterata</taxon>
        <taxon>Lacertibaenia</taxon>
        <taxon>Lacertidae</taxon>
        <taxon>Podarcis</taxon>
    </lineage>
</organism>
<keyword evidence="4 10" id="KW-0812">Transmembrane</keyword>
<dbReference type="FunFam" id="1.20.1070.10:FF:000015">
    <property type="entry name" value="Olfactory receptor"/>
    <property type="match status" value="1"/>
</dbReference>
<dbReference type="Ensembl" id="ENSPMRT00000021423.1">
    <property type="protein sequence ID" value="ENSPMRP00000020177.1"/>
    <property type="gene ID" value="ENSPMRG00000013142.1"/>
</dbReference>
<dbReference type="PANTHER" id="PTHR26453">
    <property type="entry name" value="OLFACTORY RECEPTOR"/>
    <property type="match status" value="1"/>
</dbReference>
<dbReference type="OMA" id="PVVDHFF"/>
<proteinExistence type="predicted"/>
<reference evidence="12" key="2">
    <citation type="submission" date="2025-08" db="UniProtKB">
        <authorList>
            <consortium name="Ensembl"/>
        </authorList>
    </citation>
    <scope>IDENTIFICATION</scope>
</reference>
<sequence length="194" mass="21290">MAYDRYLAISHPLLYTILMGRWRQVQLASASWAGGIIVSTTNVICALRLPYCGPNRVNHFICELPIVMKLACADIHSTEMIVFGTSAVVILTSLAVILASYGLILFSVLKMHSTTGLRKALSTCVSHLAVVTLFYSTVIAAYVKPPSVTDPDSDKKLAVFYIVVTPLLNPIIYTLRNKDIHAAAAKVLRRRGLE</sequence>
<dbReference type="GO" id="GO:0004984">
    <property type="term" value="F:olfactory receptor activity"/>
    <property type="evidence" value="ECO:0007669"/>
    <property type="project" value="InterPro"/>
</dbReference>
<evidence type="ECO:0000256" key="1">
    <source>
        <dbReference type="ARBA" id="ARBA00004651"/>
    </source>
</evidence>
<feature type="transmembrane region" description="Helical" evidence="10">
    <location>
        <begin position="121"/>
        <end position="143"/>
    </location>
</feature>
<keyword evidence="2" id="KW-1003">Cell membrane</keyword>
<dbReference type="Proteomes" id="UP000472272">
    <property type="component" value="Chromosome 13"/>
</dbReference>
<evidence type="ECO:0000259" key="11">
    <source>
        <dbReference type="PROSITE" id="PS50262"/>
    </source>
</evidence>
<feature type="domain" description="G-protein coupled receptors family 1 profile" evidence="11">
    <location>
        <begin position="1"/>
        <end position="173"/>
    </location>
</feature>
<evidence type="ECO:0000256" key="3">
    <source>
        <dbReference type="ARBA" id="ARBA00022606"/>
    </source>
</evidence>
<name>A0A670JAE8_PODMU</name>
<keyword evidence="8" id="KW-0675">Receptor</keyword>
<dbReference type="Gene3D" id="1.20.1070.10">
    <property type="entry name" value="Rhodopsin 7-helix transmembrane proteins"/>
    <property type="match status" value="1"/>
</dbReference>
<feature type="transmembrane region" description="Helical" evidence="10">
    <location>
        <begin position="87"/>
        <end position="109"/>
    </location>
</feature>
<keyword evidence="3" id="KW-0716">Sensory transduction</keyword>
<evidence type="ECO:0000313" key="13">
    <source>
        <dbReference type="Proteomes" id="UP000472272"/>
    </source>
</evidence>
<evidence type="ECO:0000256" key="10">
    <source>
        <dbReference type="SAM" id="Phobius"/>
    </source>
</evidence>
<dbReference type="InterPro" id="IPR017452">
    <property type="entry name" value="GPCR_Rhodpsn_7TM"/>
</dbReference>
<dbReference type="Pfam" id="PF13853">
    <property type="entry name" value="7tm_4"/>
    <property type="match status" value="1"/>
</dbReference>
<comment type="subcellular location">
    <subcellularLocation>
        <location evidence="1">Cell membrane</location>
        <topology evidence="1">Multi-pass membrane protein</topology>
    </subcellularLocation>
</comment>
<dbReference type="PRINTS" id="PR00245">
    <property type="entry name" value="OLFACTORYR"/>
</dbReference>
<dbReference type="GO" id="GO:0005886">
    <property type="term" value="C:plasma membrane"/>
    <property type="evidence" value="ECO:0007669"/>
    <property type="project" value="UniProtKB-SubCell"/>
</dbReference>
<keyword evidence="9" id="KW-0807">Transducer</keyword>
<dbReference type="InterPro" id="IPR000725">
    <property type="entry name" value="Olfact_rcpt"/>
</dbReference>
<reference evidence="12" key="3">
    <citation type="submission" date="2025-09" db="UniProtKB">
        <authorList>
            <consortium name="Ensembl"/>
        </authorList>
    </citation>
    <scope>IDENTIFICATION</scope>
</reference>
<evidence type="ECO:0000256" key="5">
    <source>
        <dbReference type="ARBA" id="ARBA00022989"/>
    </source>
</evidence>
<keyword evidence="13" id="KW-1185">Reference proteome</keyword>
<evidence type="ECO:0000256" key="6">
    <source>
        <dbReference type="ARBA" id="ARBA00023040"/>
    </source>
</evidence>
<dbReference type="SUPFAM" id="SSF81321">
    <property type="entry name" value="Family A G protein-coupled receptor-like"/>
    <property type="match status" value="1"/>
</dbReference>
<reference evidence="12 13" key="1">
    <citation type="journal article" date="2019" name="Proc. Natl. Acad. Sci. U.S.A.">
        <title>Regulatory changes in pterin and carotenoid genes underlie balanced color polymorphisms in the wall lizard.</title>
        <authorList>
            <person name="Andrade P."/>
            <person name="Pinho C."/>
            <person name="Perez I de Lanuza G."/>
            <person name="Afonso S."/>
            <person name="Brejcha J."/>
            <person name="Rubin C.J."/>
            <person name="Wallerman O."/>
            <person name="Pereira P."/>
            <person name="Sabatino S.J."/>
            <person name="Bellati A."/>
            <person name="Pellitteri-Rosa D."/>
            <person name="Bosakova Z."/>
            <person name="Bunikis I."/>
            <person name="Carretero M.A."/>
            <person name="Feiner N."/>
            <person name="Marsik P."/>
            <person name="Pauperio F."/>
            <person name="Salvi D."/>
            <person name="Soler L."/>
            <person name="While G.M."/>
            <person name="Uller T."/>
            <person name="Font E."/>
            <person name="Andersson L."/>
            <person name="Carneiro M."/>
        </authorList>
    </citation>
    <scope>NUCLEOTIDE SEQUENCE</scope>
</reference>
<keyword evidence="5 10" id="KW-1133">Transmembrane helix</keyword>
<dbReference type="GeneTree" id="ENSGT01140000282496"/>
<evidence type="ECO:0000256" key="4">
    <source>
        <dbReference type="ARBA" id="ARBA00022692"/>
    </source>
</evidence>
<feature type="transmembrane region" description="Helical" evidence="10">
    <location>
        <begin position="158"/>
        <end position="175"/>
    </location>
</feature>
<dbReference type="PROSITE" id="PS50262">
    <property type="entry name" value="G_PROTEIN_RECEP_F1_2"/>
    <property type="match status" value="1"/>
</dbReference>
<accession>A0A670JAE8</accession>
<evidence type="ECO:0000256" key="8">
    <source>
        <dbReference type="ARBA" id="ARBA00023170"/>
    </source>
</evidence>